<organism evidence="11 12">
    <name type="scientific">Parabacteroides faecalis</name>
    <dbReference type="NCBI Taxonomy" id="2924040"/>
    <lineage>
        <taxon>Bacteria</taxon>
        <taxon>Pseudomonadati</taxon>
        <taxon>Bacteroidota</taxon>
        <taxon>Bacteroidia</taxon>
        <taxon>Bacteroidales</taxon>
        <taxon>Tannerellaceae</taxon>
        <taxon>Parabacteroides</taxon>
    </lineage>
</organism>
<dbReference type="PANTHER" id="PTHR15822">
    <property type="entry name" value="TRAF AND TNF RECEPTOR-ASSOCIATED PROTEIN"/>
    <property type="match status" value="1"/>
</dbReference>
<evidence type="ECO:0000256" key="7">
    <source>
        <dbReference type="ARBA" id="ARBA00022842"/>
    </source>
</evidence>
<keyword evidence="7" id="KW-0460">Magnesium</keyword>
<protein>
    <submittedName>
        <fullName evidence="11">Endonuclease/exonuclease/phosphatase family protein</fullName>
    </submittedName>
</protein>
<keyword evidence="8" id="KW-0234">DNA repair</keyword>
<feature type="transmembrane region" description="Helical" evidence="9">
    <location>
        <begin position="40"/>
        <end position="63"/>
    </location>
</feature>
<dbReference type="EMBL" id="JAKZMM010000025">
    <property type="protein sequence ID" value="MCJ2381050.1"/>
    <property type="molecule type" value="Genomic_DNA"/>
</dbReference>
<name>A0ABT0C2E0_9BACT</name>
<evidence type="ECO:0000256" key="2">
    <source>
        <dbReference type="ARBA" id="ARBA00001946"/>
    </source>
</evidence>
<dbReference type="Pfam" id="PF03372">
    <property type="entry name" value="Exo_endo_phos"/>
    <property type="match status" value="1"/>
</dbReference>
<evidence type="ECO:0000313" key="11">
    <source>
        <dbReference type="EMBL" id="MCJ2381050.1"/>
    </source>
</evidence>
<keyword evidence="4" id="KW-0479">Metal-binding</keyword>
<evidence type="ECO:0000256" key="3">
    <source>
        <dbReference type="ARBA" id="ARBA00022722"/>
    </source>
</evidence>
<comment type="cofactor">
    <cofactor evidence="1">
        <name>Mn(2+)</name>
        <dbReference type="ChEBI" id="CHEBI:29035"/>
    </cofactor>
</comment>
<dbReference type="InterPro" id="IPR005135">
    <property type="entry name" value="Endo/exonuclease/phosphatase"/>
</dbReference>
<comment type="caution">
    <text evidence="11">The sequence shown here is derived from an EMBL/GenBank/DDBJ whole genome shotgun (WGS) entry which is preliminary data.</text>
</comment>
<evidence type="ECO:0000256" key="6">
    <source>
        <dbReference type="ARBA" id="ARBA00022801"/>
    </source>
</evidence>
<evidence type="ECO:0000259" key="10">
    <source>
        <dbReference type="Pfam" id="PF03372"/>
    </source>
</evidence>
<dbReference type="PANTHER" id="PTHR15822:SF4">
    <property type="entry name" value="TYROSYL-DNA PHOSPHODIESTERASE 2"/>
    <property type="match status" value="1"/>
</dbReference>
<gene>
    <name evidence="11" type="ORF">MUN53_10570</name>
</gene>
<feature type="transmembrane region" description="Helical" evidence="9">
    <location>
        <begin position="69"/>
        <end position="88"/>
    </location>
</feature>
<dbReference type="Proteomes" id="UP001165444">
    <property type="component" value="Unassembled WGS sequence"/>
</dbReference>
<keyword evidence="3" id="KW-0540">Nuclease</keyword>
<evidence type="ECO:0000256" key="4">
    <source>
        <dbReference type="ARBA" id="ARBA00022723"/>
    </source>
</evidence>
<keyword evidence="5" id="KW-0227">DNA damage</keyword>
<keyword evidence="12" id="KW-1185">Reference proteome</keyword>
<keyword evidence="6" id="KW-0378">Hydrolase</keyword>
<dbReference type="RefSeq" id="WP_243325388.1">
    <property type="nucleotide sequence ID" value="NZ_JAKZMM010000025.1"/>
</dbReference>
<keyword evidence="11" id="KW-0255">Endonuclease</keyword>
<dbReference type="GO" id="GO:0004519">
    <property type="term" value="F:endonuclease activity"/>
    <property type="evidence" value="ECO:0007669"/>
    <property type="project" value="UniProtKB-KW"/>
</dbReference>
<evidence type="ECO:0000256" key="5">
    <source>
        <dbReference type="ARBA" id="ARBA00022763"/>
    </source>
</evidence>
<dbReference type="InterPro" id="IPR051547">
    <property type="entry name" value="TDP2-like"/>
</dbReference>
<evidence type="ECO:0000256" key="1">
    <source>
        <dbReference type="ARBA" id="ARBA00001936"/>
    </source>
</evidence>
<dbReference type="Gene3D" id="3.60.10.10">
    <property type="entry name" value="Endonuclease/exonuclease/phosphatase"/>
    <property type="match status" value="1"/>
</dbReference>
<feature type="transmembrane region" description="Helical" evidence="9">
    <location>
        <begin position="6"/>
        <end position="28"/>
    </location>
</feature>
<dbReference type="SUPFAM" id="SSF56219">
    <property type="entry name" value="DNase I-like"/>
    <property type="match status" value="1"/>
</dbReference>
<sequence length="366" mass="42354">MKFFRIIFQSFFLTIHVVIVILFLLAALSDRISPETFTLGAYLGLGFPVFCILNLCLTGYWLFTQEWRFIWIGLLSFLLCWGQVKLYFPFHSQVDDIPQENTIKLLTYNIMAFGYKPHTKENPNPTIDYIARSGADIVCLQEYAEDTQSKFLTKKKIYKELDMYPYRSIVYLNRAGRLRYGIAVFSKYPIEKSRRIKYDSRYNGSAVHTIRIKDKKITLINNHLESFKLTSEDRSKYASFIKEMDSESFGNLKGTIQQKLGAAFKIRAAQARSVAKAIADSSNEYTIVCGDFNDTPISYAHHTIGKGLTDAFSASGRGMGISYNENFFWFRIDHILCSPNIKPYNCTVEHVDYSDHYPMWCYLQLE</sequence>
<keyword evidence="9" id="KW-0472">Membrane</keyword>
<dbReference type="InterPro" id="IPR036691">
    <property type="entry name" value="Endo/exonu/phosph_ase_sf"/>
</dbReference>
<feature type="domain" description="Endonuclease/exonuclease/phosphatase" evidence="10">
    <location>
        <begin position="106"/>
        <end position="356"/>
    </location>
</feature>
<reference evidence="11 12" key="1">
    <citation type="submission" date="2022-03" db="EMBL/GenBank/DDBJ databases">
        <title>Parabacteroides sp. nov. isolated from swine feces.</title>
        <authorList>
            <person name="Bak J.E."/>
        </authorList>
    </citation>
    <scope>NUCLEOTIDE SEQUENCE [LARGE SCALE GENOMIC DNA]</scope>
    <source>
        <strain evidence="11 12">AGMB00274</strain>
    </source>
</reference>
<comment type="cofactor">
    <cofactor evidence="2">
        <name>Mg(2+)</name>
        <dbReference type="ChEBI" id="CHEBI:18420"/>
    </cofactor>
</comment>
<accession>A0ABT0C2E0</accession>
<dbReference type="CDD" id="cd09084">
    <property type="entry name" value="EEP-2"/>
    <property type="match status" value="1"/>
</dbReference>
<keyword evidence="9" id="KW-0812">Transmembrane</keyword>
<evidence type="ECO:0000256" key="8">
    <source>
        <dbReference type="ARBA" id="ARBA00023204"/>
    </source>
</evidence>
<evidence type="ECO:0000313" key="12">
    <source>
        <dbReference type="Proteomes" id="UP001165444"/>
    </source>
</evidence>
<keyword evidence="9" id="KW-1133">Transmembrane helix</keyword>
<proteinExistence type="predicted"/>
<evidence type="ECO:0000256" key="9">
    <source>
        <dbReference type="SAM" id="Phobius"/>
    </source>
</evidence>